<gene>
    <name evidence="2" type="ORF">K4G66_31910</name>
</gene>
<accession>A0AA49GQP1</accession>
<dbReference type="PANTHER" id="PTHR22916:SF3">
    <property type="entry name" value="UDP-GLCNAC:BETAGAL BETA-1,3-N-ACETYLGLUCOSAMINYLTRANSFERASE-LIKE PROTEIN 1"/>
    <property type="match status" value="1"/>
</dbReference>
<reference evidence="2" key="2">
    <citation type="journal article" date="2024" name="Antonie Van Leeuwenhoek">
        <title>Roseihalotalea indica gen. nov., sp. nov., a halophilic Bacteroidetes from mesopelagic Southwest Indian Ocean with higher carbohydrate metabolic potential.</title>
        <authorList>
            <person name="Chen B."/>
            <person name="Zhang M."/>
            <person name="Lin D."/>
            <person name="Ye J."/>
            <person name="Tang K."/>
        </authorList>
    </citation>
    <scope>NUCLEOTIDE SEQUENCE</scope>
    <source>
        <strain evidence="2">TK19036</strain>
    </source>
</reference>
<reference evidence="2" key="1">
    <citation type="journal article" date="2023" name="Comput. Struct. Biotechnol. J.">
        <title>Discovery of a novel marine Bacteroidetes with a rich repertoire of carbohydrate-active enzymes.</title>
        <authorList>
            <person name="Chen B."/>
            <person name="Liu G."/>
            <person name="Chen Q."/>
            <person name="Wang H."/>
            <person name="Liu L."/>
            <person name="Tang K."/>
        </authorList>
    </citation>
    <scope>NUCLEOTIDE SEQUENCE</scope>
    <source>
        <strain evidence="2">TK19036</strain>
    </source>
</reference>
<proteinExistence type="predicted"/>
<dbReference type="Pfam" id="PF00535">
    <property type="entry name" value="Glycos_transf_2"/>
    <property type="match status" value="1"/>
</dbReference>
<dbReference type="SUPFAM" id="SSF53448">
    <property type="entry name" value="Nucleotide-diphospho-sugar transferases"/>
    <property type="match status" value="1"/>
</dbReference>
<organism evidence="2">
    <name type="scientific">Roseihalotalea indica</name>
    <dbReference type="NCBI Taxonomy" id="2867963"/>
    <lineage>
        <taxon>Bacteria</taxon>
        <taxon>Pseudomonadati</taxon>
        <taxon>Bacteroidota</taxon>
        <taxon>Cytophagia</taxon>
        <taxon>Cytophagales</taxon>
        <taxon>Catalimonadaceae</taxon>
        <taxon>Roseihalotalea</taxon>
    </lineage>
</organism>
<sequence>MMDYPKISIITPSFNQAHYIERAILSVVEQSYSNWEYIIIDGGSTDTTLEVLKNYQQYISYWVSEPDLGVFDAMNKGIRNSQGEWLYFLGCDDTLHDKNVLANIFGKDRSGLDVIYGDVLLKHQQTIRGGEFDPTRFYDKLDNIVHQAIFCRRSVYEKVGMFDPKMIVSADYAHNLAWFGHPGIRHQYIHQVVAVYNETGISSNTLDTKFHEERSILFYKHLGKLIKQQSTSLYLKLLSSAAYAYMIRKSRVKALWIYFKAFILSGNSKHLRDGIYWLKKTSMFF</sequence>
<dbReference type="InterPro" id="IPR001173">
    <property type="entry name" value="Glyco_trans_2-like"/>
</dbReference>
<dbReference type="InterPro" id="IPR029044">
    <property type="entry name" value="Nucleotide-diphossugar_trans"/>
</dbReference>
<dbReference type="GO" id="GO:0016758">
    <property type="term" value="F:hexosyltransferase activity"/>
    <property type="evidence" value="ECO:0007669"/>
    <property type="project" value="UniProtKB-ARBA"/>
</dbReference>
<dbReference type="EMBL" id="CP120682">
    <property type="protein sequence ID" value="WKN36975.1"/>
    <property type="molecule type" value="Genomic_DNA"/>
</dbReference>
<evidence type="ECO:0000313" key="2">
    <source>
        <dbReference type="EMBL" id="WKN36975.1"/>
    </source>
</evidence>
<dbReference type="CDD" id="cd06433">
    <property type="entry name" value="GT_2_WfgS_like"/>
    <property type="match status" value="1"/>
</dbReference>
<dbReference type="AlphaFoldDB" id="A0AA49GQP1"/>
<evidence type="ECO:0000259" key="1">
    <source>
        <dbReference type="Pfam" id="PF00535"/>
    </source>
</evidence>
<protein>
    <submittedName>
        <fullName evidence="2">Glycosyltransferase family 2 protein</fullName>
    </submittedName>
</protein>
<name>A0AA49GQP1_9BACT</name>
<dbReference type="PANTHER" id="PTHR22916">
    <property type="entry name" value="GLYCOSYLTRANSFERASE"/>
    <property type="match status" value="1"/>
</dbReference>
<feature type="domain" description="Glycosyltransferase 2-like" evidence="1">
    <location>
        <begin position="8"/>
        <end position="119"/>
    </location>
</feature>
<dbReference type="Gene3D" id="3.90.550.10">
    <property type="entry name" value="Spore Coat Polysaccharide Biosynthesis Protein SpsA, Chain A"/>
    <property type="match status" value="1"/>
</dbReference>